<organism evidence="6 7">
    <name type="scientific">Vigna unguiculata</name>
    <name type="common">Cowpea</name>
    <dbReference type="NCBI Taxonomy" id="3917"/>
    <lineage>
        <taxon>Eukaryota</taxon>
        <taxon>Viridiplantae</taxon>
        <taxon>Streptophyta</taxon>
        <taxon>Embryophyta</taxon>
        <taxon>Tracheophyta</taxon>
        <taxon>Spermatophyta</taxon>
        <taxon>Magnoliopsida</taxon>
        <taxon>eudicotyledons</taxon>
        <taxon>Gunneridae</taxon>
        <taxon>Pentapetalae</taxon>
        <taxon>rosids</taxon>
        <taxon>fabids</taxon>
        <taxon>Fabales</taxon>
        <taxon>Fabaceae</taxon>
        <taxon>Papilionoideae</taxon>
        <taxon>50 kb inversion clade</taxon>
        <taxon>NPAAA clade</taxon>
        <taxon>indigoferoid/millettioid clade</taxon>
        <taxon>Phaseoleae</taxon>
        <taxon>Vigna</taxon>
    </lineage>
</organism>
<dbReference type="AlphaFoldDB" id="A0A4D6KRC8"/>
<dbReference type="EMBL" id="CP039345">
    <property type="protein sequence ID" value="QCD77689.1"/>
    <property type="molecule type" value="Genomic_DNA"/>
</dbReference>
<dbReference type="SMART" id="SM00358">
    <property type="entry name" value="DSRM"/>
    <property type="match status" value="2"/>
</dbReference>
<dbReference type="Pfam" id="PF00035">
    <property type="entry name" value="dsrm"/>
    <property type="match status" value="2"/>
</dbReference>
<dbReference type="InterPro" id="IPR014720">
    <property type="entry name" value="dsRBD_dom"/>
</dbReference>
<name>A0A4D6KRC8_VIGUN</name>
<protein>
    <submittedName>
        <fullName evidence="6">Ribonuclease III</fullName>
    </submittedName>
</protein>
<evidence type="ECO:0000256" key="1">
    <source>
        <dbReference type="ARBA" id="ARBA00022737"/>
    </source>
</evidence>
<gene>
    <name evidence="6" type="ORF">DEO72_LG1g1316</name>
</gene>
<feature type="compositionally biased region" description="Basic and acidic residues" evidence="4">
    <location>
        <begin position="423"/>
        <end position="438"/>
    </location>
</feature>
<proteinExistence type="predicted"/>
<keyword evidence="7" id="KW-1185">Reference proteome</keyword>
<dbReference type="InterPro" id="IPR044451">
    <property type="entry name" value="AtDRB-like_DSRM_2"/>
</dbReference>
<dbReference type="PANTHER" id="PTHR46031">
    <property type="match status" value="1"/>
</dbReference>
<feature type="domain" description="DRBM" evidence="5">
    <location>
        <begin position="146"/>
        <end position="214"/>
    </location>
</feature>
<sequence length="586" mass="64711">MPTLLVVAVVGVFHVNEGHGATFFSNQTFKRFRRTLILLIVLHFVVPHTQILSHYSSKDMYKNRLQELAQRSCFNLPAYSCIREGPDHAPRFKATVNFNGETFESPTFCSTLRQAEHAAAEVALNTLAKRGPSRALAARVLDETGVYKNLLQETAHRAGLNLPVYTTIRSGPGHGPNFSCTVEIAGKHFTGDPARTKKQAQKNAAMAAWAALKKLSEHSLSSSFSPESRGNEEQDQVIIARILANGSENFSKGENQLGWQKSTSTSLVSTHPTANMYPTQCQQCVISSFSPELALYQIWQQEQILQQQNRLLALTFQPIIPSTPHIYPLMQSMFQPDHCLYFPSELGSVPVGPKLSMATSSPSFCFSNQIAPELSASRSTLTIREIQEEKTEDPPVCTFSNETRVLPPVDENKKLDSSGSRSRATEQGEQCEKSEWDSHWSMGSVHRPTNSELQNPSRIGSSVLRSRSQASYNRSFRPPPPSSSSIARAICPTSSGSRPQHVGSRLRTGIPLSPGSSTPGRFGMMRTPTPLFVAPPVRIRSVVPVCSAPPRRSMAEEVSKSKEKEDLKPEDKEVSRTSSELGHLRI</sequence>
<dbReference type="PROSITE" id="PS50137">
    <property type="entry name" value="DS_RBD"/>
    <property type="match status" value="2"/>
</dbReference>
<evidence type="ECO:0000256" key="3">
    <source>
        <dbReference type="PROSITE-ProRule" id="PRU00266"/>
    </source>
</evidence>
<dbReference type="PANTHER" id="PTHR46031:SF32">
    <property type="entry name" value="DOUBLE-STRANDED RNA-BINDING MOTIF PROTEIN"/>
    <property type="match status" value="1"/>
</dbReference>
<dbReference type="InterPro" id="IPR044450">
    <property type="entry name" value="AtDRB-like_DSRM_1"/>
</dbReference>
<feature type="compositionally biased region" description="Polar residues" evidence="4">
    <location>
        <begin position="447"/>
        <end position="474"/>
    </location>
</feature>
<dbReference type="GO" id="GO:0003725">
    <property type="term" value="F:double-stranded RNA binding"/>
    <property type="evidence" value="ECO:0007669"/>
    <property type="project" value="InterPro"/>
</dbReference>
<evidence type="ECO:0000313" key="6">
    <source>
        <dbReference type="EMBL" id="QCD77689.1"/>
    </source>
</evidence>
<feature type="region of interest" description="Disordered" evidence="4">
    <location>
        <begin position="389"/>
        <end position="522"/>
    </location>
</feature>
<reference evidence="6 7" key="1">
    <citation type="submission" date="2019-04" db="EMBL/GenBank/DDBJ databases">
        <title>An improved genome assembly and genetic linkage map for asparagus bean, Vigna unguiculata ssp. sesquipedialis.</title>
        <authorList>
            <person name="Xia Q."/>
            <person name="Zhang R."/>
            <person name="Dong Y."/>
        </authorList>
    </citation>
    <scope>NUCLEOTIDE SEQUENCE [LARGE SCALE GENOMIC DNA]</scope>
    <source>
        <tissue evidence="6">Leaf</tissue>
    </source>
</reference>
<feature type="region of interest" description="Disordered" evidence="4">
    <location>
        <begin position="547"/>
        <end position="586"/>
    </location>
</feature>
<dbReference type="Gene3D" id="3.30.160.20">
    <property type="match status" value="2"/>
</dbReference>
<dbReference type="CDD" id="cd19908">
    <property type="entry name" value="DSRM_AtDRB-like_rpt2"/>
    <property type="match status" value="1"/>
</dbReference>
<evidence type="ECO:0000256" key="2">
    <source>
        <dbReference type="ARBA" id="ARBA00022884"/>
    </source>
</evidence>
<dbReference type="Proteomes" id="UP000501690">
    <property type="component" value="Linkage Group LG1"/>
</dbReference>
<dbReference type="FunFam" id="3.30.160.20:FF:000036">
    <property type="entry name" value="Double-stranded RNA-binding protein 2"/>
    <property type="match status" value="2"/>
</dbReference>
<evidence type="ECO:0000259" key="5">
    <source>
        <dbReference type="PROSITE" id="PS50137"/>
    </source>
</evidence>
<evidence type="ECO:0000313" key="7">
    <source>
        <dbReference type="Proteomes" id="UP000501690"/>
    </source>
</evidence>
<feature type="compositionally biased region" description="Basic and acidic residues" evidence="4">
    <location>
        <begin position="553"/>
        <end position="575"/>
    </location>
</feature>
<feature type="domain" description="DRBM" evidence="5">
    <location>
        <begin position="60"/>
        <end position="129"/>
    </location>
</feature>
<accession>A0A4D6KRC8</accession>
<evidence type="ECO:0000256" key="4">
    <source>
        <dbReference type="SAM" id="MobiDB-lite"/>
    </source>
</evidence>
<keyword evidence="1" id="KW-0677">Repeat</keyword>
<dbReference type="CDD" id="cd19907">
    <property type="entry name" value="DSRM_AtDRB-like_rpt1"/>
    <property type="match status" value="1"/>
</dbReference>
<keyword evidence="2 3" id="KW-0694">RNA-binding</keyword>
<dbReference type="SUPFAM" id="SSF54768">
    <property type="entry name" value="dsRNA-binding domain-like"/>
    <property type="match status" value="2"/>
</dbReference>